<dbReference type="GO" id="GO:0016887">
    <property type="term" value="F:ATP hydrolysis activity"/>
    <property type="evidence" value="ECO:0007669"/>
    <property type="project" value="InterPro"/>
</dbReference>
<evidence type="ECO:0000256" key="4">
    <source>
        <dbReference type="ARBA" id="ARBA00022840"/>
    </source>
</evidence>
<dbReference type="InterPro" id="IPR050166">
    <property type="entry name" value="ABC_transporter_ATP-bind"/>
</dbReference>
<feature type="domain" description="ABC transporter" evidence="5">
    <location>
        <begin position="18"/>
        <end position="247"/>
    </location>
</feature>
<dbReference type="GO" id="GO:0005524">
    <property type="term" value="F:ATP binding"/>
    <property type="evidence" value="ECO:0007669"/>
    <property type="project" value="UniProtKB-KW"/>
</dbReference>
<dbReference type="PROSITE" id="PS50893">
    <property type="entry name" value="ABC_TRANSPORTER_2"/>
    <property type="match status" value="1"/>
</dbReference>
<dbReference type="EMBL" id="JOMO01000032">
    <property type="protein sequence ID" value="OUI80508.1"/>
    <property type="molecule type" value="Genomic_DNA"/>
</dbReference>
<comment type="similarity">
    <text evidence="1">Belongs to the ABC transporter superfamily.</text>
</comment>
<name>A0A252A0A3_9PROT</name>
<dbReference type="PANTHER" id="PTHR42788:SF13">
    <property type="entry name" value="ALIPHATIC SULFONATES IMPORT ATP-BINDING PROTEIN SSUB"/>
    <property type="match status" value="1"/>
</dbReference>
<evidence type="ECO:0000256" key="3">
    <source>
        <dbReference type="ARBA" id="ARBA00022741"/>
    </source>
</evidence>
<keyword evidence="4" id="KW-0067">ATP-binding</keyword>
<dbReference type="SMART" id="SM00382">
    <property type="entry name" value="AAA"/>
    <property type="match status" value="1"/>
</dbReference>
<dbReference type="CDD" id="cd03293">
    <property type="entry name" value="ABC_NrtD_SsuB_transporters"/>
    <property type="match status" value="1"/>
</dbReference>
<dbReference type="PANTHER" id="PTHR42788">
    <property type="entry name" value="TAURINE IMPORT ATP-BINDING PROTEIN-RELATED"/>
    <property type="match status" value="1"/>
</dbReference>
<dbReference type="InterPro" id="IPR027417">
    <property type="entry name" value="P-loop_NTPase"/>
</dbReference>
<evidence type="ECO:0000256" key="2">
    <source>
        <dbReference type="ARBA" id="ARBA00022448"/>
    </source>
</evidence>
<dbReference type="Proteomes" id="UP000194639">
    <property type="component" value="Unassembled WGS sequence"/>
</dbReference>
<dbReference type="SUPFAM" id="SSF52540">
    <property type="entry name" value="P-loop containing nucleoside triphosphate hydrolases"/>
    <property type="match status" value="1"/>
</dbReference>
<keyword evidence="2" id="KW-0813">Transport</keyword>
<comment type="caution">
    <text evidence="6">The sequence shown here is derived from an EMBL/GenBank/DDBJ whole genome shotgun (WGS) entry which is preliminary data.</text>
</comment>
<dbReference type="AlphaFoldDB" id="A0A252A0A3"/>
<evidence type="ECO:0000313" key="6">
    <source>
        <dbReference type="EMBL" id="OUI80508.1"/>
    </source>
</evidence>
<dbReference type="InterPro" id="IPR003439">
    <property type="entry name" value="ABC_transporter-like_ATP-bd"/>
</dbReference>
<organism evidence="6 7">
    <name type="scientific">Acetobacter orientalis</name>
    <dbReference type="NCBI Taxonomy" id="146474"/>
    <lineage>
        <taxon>Bacteria</taxon>
        <taxon>Pseudomonadati</taxon>
        <taxon>Pseudomonadota</taxon>
        <taxon>Alphaproteobacteria</taxon>
        <taxon>Acetobacterales</taxon>
        <taxon>Acetobacteraceae</taxon>
        <taxon>Acetobacter</taxon>
    </lineage>
</organism>
<accession>A0A252A0A3</accession>
<evidence type="ECO:0000259" key="5">
    <source>
        <dbReference type="PROSITE" id="PS50893"/>
    </source>
</evidence>
<reference evidence="6 7" key="1">
    <citation type="submission" date="2014-06" db="EMBL/GenBank/DDBJ databases">
        <authorList>
            <person name="Ju J."/>
            <person name="Zhang J."/>
        </authorList>
    </citation>
    <scope>NUCLEOTIDE SEQUENCE [LARGE SCALE GENOMIC DNA]</scope>
    <source>
        <strain evidence="6">DmW_045</strain>
    </source>
</reference>
<proteinExistence type="inferred from homology"/>
<dbReference type="InterPro" id="IPR017871">
    <property type="entry name" value="ABC_transporter-like_CS"/>
</dbReference>
<evidence type="ECO:0000313" key="7">
    <source>
        <dbReference type="Proteomes" id="UP000194639"/>
    </source>
</evidence>
<gene>
    <name evidence="6" type="ORF">HK12_08470</name>
</gene>
<dbReference type="Pfam" id="PF00005">
    <property type="entry name" value="ABC_tran"/>
    <property type="match status" value="1"/>
</dbReference>
<dbReference type="Gene3D" id="3.40.50.300">
    <property type="entry name" value="P-loop containing nucleotide triphosphate hydrolases"/>
    <property type="match status" value="1"/>
</dbReference>
<evidence type="ECO:0000256" key="1">
    <source>
        <dbReference type="ARBA" id="ARBA00005417"/>
    </source>
</evidence>
<protein>
    <submittedName>
        <fullName evidence="6">ABC transporter</fullName>
    </submittedName>
</protein>
<sequence>MVTLPLSSQNTSPHGRSIQIRNVSHFYEHSSGHLTVLKNVSFDVAQGEIIALLGPSGCGKSTLLRLISGLETPTGGKIGVDGVRINGPSPDRLIVLQDSYLLPWRTIKQNVALGFEARNLPIDHGQIDQVLDMVGLLSFSGSYPRQLSGGMAQRATLARALVNNPDILLLDEPFGKLDSLTRMSIQNDFLKLSQSRTLTTLLVTHDVEEALLLASRIIVFTPRPAQIVDDFVINLTEPRHRDNRDFVALRHNILEALGHVF</sequence>
<dbReference type="PROSITE" id="PS00211">
    <property type="entry name" value="ABC_TRANSPORTER_1"/>
    <property type="match status" value="1"/>
</dbReference>
<dbReference type="InterPro" id="IPR003593">
    <property type="entry name" value="AAA+_ATPase"/>
</dbReference>
<keyword evidence="3" id="KW-0547">Nucleotide-binding</keyword>
<dbReference type="RefSeq" id="WP_086552687.1">
    <property type="nucleotide sequence ID" value="NZ_JAMZAE010000002.1"/>
</dbReference>